<feature type="domain" description="EDR1/CTR1/ARMC3-like peptidase-like" evidence="2">
    <location>
        <begin position="7"/>
        <end position="85"/>
    </location>
</feature>
<dbReference type="AlphaFoldDB" id="A0A151J3Z8"/>
<dbReference type="InterPro" id="IPR055164">
    <property type="entry name" value="EDR1/CTR1/ARMC3-like_pept-like"/>
</dbReference>
<name>A0A151J3Z8_9HYME</name>
<evidence type="ECO:0000259" key="2">
    <source>
        <dbReference type="Pfam" id="PF14381"/>
    </source>
</evidence>
<evidence type="ECO:0000256" key="1">
    <source>
        <dbReference type="ARBA" id="ARBA00022737"/>
    </source>
</evidence>
<dbReference type="Proteomes" id="UP000078492">
    <property type="component" value="Unassembled WGS sequence"/>
</dbReference>
<accession>A0A151J3Z8</accession>
<proteinExistence type="predicted"/>
<keyword evidence="4" id="KW-1185">Reference proteome</keyword>
<dbReference type="PANTHER" id="PTHR46618">
    <property type="entry name" value="ARMADILLO REPEAT-CONTAINING PROTEIN 3"/>
    <property type="match status" value="1"/>
</dbReference>
<gene>
    <name evidence="3" type="ORF">ALC57_10588</name>
</gene>
<reference evidence="3 4" key="1">
    <citation type="submission" date="2015-09" db="EMBL/GenBank/DDBJ databases">
        <title>Trachymyrmex cornetzi WGS genome.</title>
        <authorList>
            <person name="Nygaard S."/>
            <person name="Hu H."/>
            <person name="Boomsma J."/>
            <person name="Zhang G."/>
        </authorList>
    </citation>
    <scope>NUCLEOTIDE SEQUENCE [LARGE SCALE GENOMIC DNA]</scope>
    <source>
        <strain evidence="3">Tcor2-1</strain>
        <tissue evidence="3">Whole body</tissue>
    </source>
</reference>
<sequence length="206" mass="23525">QYVLSCAKMLAVFVARQMSDVDSAGIRCIDQQLEVHLKQIKECLQTSMIPLGQLRVGSYLDRAMLFKAIANKICLPAAFVREEYGVGILKIYYVICDSMRILQMEGSNEGRLFDACLDGNNEDYEKRITAELLGKSNVFSYQNKHGRENIFSLSRDYQSTTYPIKLMKPNFIVDLMDTPGDLISFGSPRSKLYTIKKVTYNETYCY</sequence>
<dbReference type="Pfam" id="PF14381">
    <property type="entry name" value="EDR1_CTR1_ARMC3_pept"/>
    <property type="match status" value="1"/>
</dbReference>
<keyword evidence="1" id="KW-0677">Repeat</keyword>
<evidence type="ECO:0000313" key="3">
    <source>
        <dbReference type="EMBL" id="KYN17133.1"/>
    </source>
</evidence>
<dbReference type="STRING" id="471704.A0A151J3Z8"/>
<protein>
    <submittedName>
        <fullName evidence="3">Armadillo repeat-containing protein 3</fullName>
    </submittedName>
</protein>
<dbReference type="PANTHER" id="PTHR46618:SF1">
    <property type="entry name" value="ARMADILLO REPEAT-CONTAINING PROTEIN 3"/>
    <property type="match status" value="1"/>
</dbReference>
<dbReference type="InterPro" id="IPR052441">
    <property type="entry name" value="Armadillo-Ser/Thr_Kinase"/>
</dbReference>
<dbReference type="EMBL" id="KQ980239">
    <property type="protein sequence ID" value="KYN17133.1"/>
    <property type="molecule type" value="Genomic_DNA"/>
</dbReference>
<organism evidence="3 4">
    <name type="scientific">Trachymyrmex cornetzi</name>
    <dbReference type="NCBI Taxonomy" id="471704"/>
    <lineage>
        <taxon>Eukaryota</taxon>
        <taxon>Metazoa</taxon>
        <taxon>Ecdysozoa</taxon>
        <taxon>Arthropoda</taxon>
        <taxon>Hexapoda</taxon>
        <taxon>Insecta</taxon>
        <taxon>Pterygota</taxon>
        <taxon>Neoptera</taxon>
        <taxon>Endopterygota</taxon>
        <taxon>Hymenoptera</taxon>
        <taxon>Apocrita</taxon>
        <taxon>Aculeata</taxon>
        <taxon>Formicoidea</taxon>
        <taxon>Formicidae</taxon>
        <taxon>Myrmicinae</taxon>
        <taxon>Trachymyrmex</taxon>
    </lineage>
</organism>
<evidence type="ECO:0000313" key="4">
    <source>
        <dbReference type="Proteomes" id="UP000078492"/>
    </source>
</evidence>
<feature type="non-terminal residue" evidence="3">
    <location>
        <position position="1"/>
    </location>
</feature>